<evidence type="ECO:0000256" key="1">
    <source>
        <dbReference type="ARBA" id="ARBA00006464"/>
    </source>
</evidence>
<feature type="transmembrane region" description="Helical" evidence="2">
    <location>
        <begin position="118"/>
        <end position="138"/>
    </location>
</feature>
<evidence type="ECO:0000256" key="2">
    <source>
        <dbReference type="SAM" id="Phobius"/>
    </source>
</evidence>
<comment type="similarity">
    <text evidence="1">Belongs to the bacterial sugar transferase family.</text>
</comment>
<proteinExistence type="inferred from homology"/>
<evidence type="ECO:0000259" key="3">
    <source>
        <dbReference type="Pfam" id="PF02397"/>
    </source>
</evidence>
<dbReference type="GO" id="GO:0016780">
    <property type="term" value="F:phosphotransferase activity, for other substituted phosphate groups"/>
    <property type="evidence" value="ECO:0007669"/>
    <property type="project" value="TreeGrafter"/>
</dbReference>
<feature type="transmembrane region" description="Helical" evidence="2">
    <location>
        <begin position="7"/>
        <end position="26"/>
    </location>
</feature>
<feature type="transmembrane region" description="Helical" evidence="2">
    <location>
        <begin position="52"/>
        <end position="72"/>
    </location>
</feature>
<dbReference type="PANTHER" id="PTHR30576">
    <property type="entry name" value="COLANIC BIOSYNTHESIS UDP-GLUCOSE LIPID CARRIER TRANSFERASE"/>
    <property type="match status" value="1"/>
</dbReference>
<protein>
    <submittedName>
        <fullName evidence="4">Sugar transferase</fullName>
    </submittedName>
</protein>
<comment type="caution">
    <text evidence="4">The sequence shown here is derived from an EMBL/GenBank/DDBJ whole genome shotgun (WGS) entry which is preliminary data.</text>
</comment>
<keyword evidence="2" id="KW-0812">Transmembrane</keyword>
<dbReference type="EMBL" id="AMFJ01000079">
    <property type="protein sequence ID" value="EKE29892.1"/>
    <property type="molecule type" value="Genomic_DNA"/>
</dbReference>
<name>K2G6E1_9BACT</name>
<evidence type="ECO:0000313" key="4">
    <source>
        <dbReference type="EMBL" id="EKE29892.1"/>
    </source>
</evidence>
<keyword evidence="4" id="KW-0808">Transferase</keyword>
<keyword evidence="2" id="KW-0472">Membrane</keyword>
<reference evidence="4" key="1">
    <citation type="journal article" date="2012" name="Science">
        <title>Fermentation, hydrogen, and sulfur metabolism in multiple uncultivated bacterial phyla.</title>
        <authorList>
            <person name="Wrighton K.C."/>
            <person name="Thomas B.C."/>
            <person name="Sharon I."/>
            <person name="Miller C.S."/>
            <person name="Castelle C.J."/>
            <person name="VerBerkmoes N.C."/>
            <person name="Wilkins M.J."/>
            <person name="Hettich R.L."/>
            <person name="Lipton M.S."/>
            <person name="Williams K.H."/>
            <person name="Long P.E."/>
            <person name="Banfield J.F."/>
        </authorList>
    </citation>
    <scope>NUCLEOTIDE SEQUENCE [LARGE SCALE GENOMIC DNA]</scope>
</reference>
<feature type="transmembrane region" description="Helical" evidence="2">
    <location>
        <begin position="93"/>
        <end position="112"/>
    </location>
</feature>
<gene>
    <name evidence="4" type="ORF">ACD_2C00079G0009</name>
</gene>
<sequence>MKRHELLFWIIKLPIEFFIVFISFFISRDLRKVTDLIPWVQIPFKSIPDYNLTVFAFVWALLFVVVYAYLGLYNMKMKSSRIKQFSSMMEGSFFWFLLYIWCLYLSLGYLYHTELPRLMIFFTLFISAFWIIVERVIIDWFQKYLLKSWKLEKTKIVLLIDSQYEDVIESIRYAWIYELVGYYNDKSVEWLNLEYLWNHKDFIKWLKEGKWIDEILFVSSDFNSESKEEIFEYSRIYWISYKYIANTFDFTKNNTETSFINKIPVVEIKSIGLGPWGRVIKRFFDVVSSWIGLIILSPLFIAVAYLEIKESGWFHVFYPSLRVGKNRKLFKMYKFRSMKLNAENEKALLIDKNERQDGPLFKIENDPRITKLWAFLRKYDIDELPQLWNVFNWNMSLIWPRPHLPEEVELYKDYQKRVLTLKPWITWMAQSNWRHKNTFDDEVKLDIFYIENWNFLLDLKILFKTMKVVIHRQWR</sequence>
<dbReference type="AlphaFoldDB" id="K2G6E1"/>
<dbReference type="InterPro" id="IPR003362">
    <property type="entry name" value="Bact_transf"/>
</dbReference>
<organism evidence="4">
    <name type="scientific">uncultured bacterium</name>
    <name type="common">gcode 4</name>
    <dbReference type="NCBI Taxonomy" id="1234023"/>
    <lineage>
        <taxon>Bacteria</taxon>
        <taxon>environmental samples</taxon>
    </lineage>
</organism>
<feature type="transmembrane region" description="Helical" evidence="2">
    <location>
        <begin position="283"/>
        <end position="306"/>
    </location>
</feature>
<dbReference type="PANTHER" id="PTHR30576:SF20">
    <property type="entry name" value="QUINOVOSAMINEPHOSPHOTRANSFERAE-RELATED"/>
    <property type="match status" value="1"/>
</dbReference>
<keyword evidence="2" id="KW-1133">Transmembrane helix</keyword>
<dbReference type="Pfam" id="PF02397">
    <property type="entry name" value="Bac_transf"/>
    <property type="match status" value="1"/>
</dbReference>
<feature type="domain" description="Bacterial sugar transferase" evidence="3">
    <location>
        <begin position="281"/>
        <end position="470"/>
    </location>
</feature>
<accession>K2G6E1</accession>